<gene>
    <name evidence="6" type="primary">LOC111475949</name>
</gene>
<dbReference type="GeneID" id="111475949"/>
<keyword evidence="5" id="KW-1185">Reference proteome</keyword>
<dbReference type="InterPro" id="IPR014855">
    <property type="entry name" value="NOZZLE"/>
</dbReference>
<accession>A0A6J1IK53</accession>
<feature type="compositionally biased region" description="Acidic residues" evidence="4">
    <location>
        <begin position="267"/>
        <end position="280"/>
    </location>
</feature>
<feature type="compositionally biased region" description="Basic and acidic residues" evidence="4">
    <location>
        <begin position="9"/>
        <end position="18"/>
    </location>
</feature>
<dbReference type="RefSeq" id="XP_022975733.1">
    <property type="nucleotide sequence ID" value="XM_023119965.1"/>
</dbReference>
<protein>
    <submittedName>
        <fullName evidence="6">Protein SPOROCYTELESS</fullName>
    </submittedName>
</protein>
<dbReference type="KEGG" id="cmax:111475949"/>
<evidence type="ECO:0000313" key="5">
    <source>
        <dbReference type="Proteomes" id="UP000504608"/>
    </source>
</evidence>
<feature type="region of interest" description="Disordered" evidence="4">
    <location>
        <begin position="267"/>
        <end position="287"/>
    </location>
</feature>
<evidence type="ECO:0000313" key="6">
    <source>
        <dbReference type="RefSeq" id="XP_022975733.1"/>
    </source>
</evidence>
<dbReference type="InterPro" id="IPR040356">
    <property type="entry name" value="SPEAR"/>
</dbReference>
<evidence type="ECO:0000256" key="3">
    <source>
        <dbReference type="ARBA" id="ARBA00023163"/>
    </source>
</evidence>
<organism evidence="5 6">
    <name type="scientific">Cucurbita maxima</name>
    <name type="common">Pumpkin</name>
    <name type="synonym">Winter squash</name>
    <dbReference type="NCBI Taxonomy" id="3661"/>
    <lineage>
        <taxon>Eukaryota</taxon>
        <taxon>Viridiplantae</taxon>
        <taxon>Streptophyta</taxon>
        <taxon>Embryophyta</taxon>
        <taxon>Tracheophyta</taxon>
        <taxon>Spermatophyta</taxon>
        <taxon>Magnoliopsida</taxon>
        <taxon>eudicotyledons</taxon>
        <taxon>Gunneridae</taxon>
        <taxon>Pentapetalae</taxon>
        <taxon>rosids</taxon>
        <taxon>fabids</taxon>
        <taxon>Cucurbitales</taxon>
        <taxon>Cucurbitaceae</taxon>
        <taxon>Cucurbiteae</taxon>
        <taxon>Cucurbita</taxon>
    </lineage>
</organism>
<dbReference type="PANTHER" id="PTHR33388">
    <property type="entry name" value="OS01G0212500 PROTEIN"/>
    <property type="match status" value="1"/>
</dbReference>
<dbReference type="Proteomes" id="UP000504608">
    <property type="component" value="Unplaced"/>
</dbReference>
<name>A0A6J1IK53_CUCMA</name>
<keyword evidence="1" id="KW-0678">Repressor</keyword>
<dbReference type="OrthoDB" id="1917522at2759"/>
<dbReference type="PANTHER" id="PTHR33388:SF2">
    <property type="entry name" value="PROTEIN SPOROCYTELESS"/>
    <property type="match status" value="1"/>
</dbReference>
<proteinExistence type="predicted"/>
<reference evidence="6" key="1">
    <citation type="submission" date="2025-08" db="UniProtKB">
        <authorList>
            <consortium name="RefSeq"/>
        </authorList>
    </citation>
    <scope>IDENTIFICATION</scope>
    <source>
        <tissue evidence="6">Young leaves</tissue>
    </source>
</reference>
<dbReference type="Pfam" id="PF08744">
    <property type="entry name" value="NOZZLE"/>
    <property type="match status" value="1"/>
</dbReference>
<feature type="region of interest" description="Disordered" evidence="4">
    <location>
        <begin position="1"/>
        <end position="42"/>
    </location>
</feature>
<evidence type="ECO:0000256" key="4">
    <source>
        <dbReference type="SAM" id="MobiDB-lite"/>
    </source>
</evidence>
<evidence type="ECO:0000256" key="1">
    <source>
        <dbReference type="ARBA" id="ARBA00022491"/>
    </source>
</evidence>
<sequence>MATPMVVIEETKPGEPLKTRAARKTAAKNPHQKKPPQRGLGVAQLERLRLQERWKKMTQISPPHPFLLDFPLQFPVAGASSAPVGNDYGTGVLGFIGNCGFGSGGGGLMTMEPFPHGGGAMVDPRLLIGNSVEASRELSSIPNLPPPPPPPPCVSDRCDICFKKKRVNFSNTMKEKNIIGTAEPPPVSFDFLGLSTNSAATDFDFSLNFNQDGAGVKQIHRKVAGKGGGGGEGSTLMEYEFFPRKNGRGTEFEELKRPNEELGLFAEEEEEEQEEEEEEAVQAVDHGEGSCITTSCSDIINGGTRNSTVLDLSLKLSF</sequence>
<feature type="compositionally biased region" description="Basic residues" evidence="4">
    <location>
        <begin position="20"/>
        <end position="36"/>
    </location>
</feature>
<evidence type="ECO:0000256" key="2">
    <source>
        <dbReference type="ARBA" id="ARBA00023015"/>
    </source>
</evidence>
<keyword evidence="2" id="KW-0805">Transcription regulation</keyword>
<dbReference type="AlphaFoldDB" id="A0A6J1IK53"/>
<keyword evidence="3" id="KW-0804">Transcription</keyword>
<dbReference type="GO" id="GO:0003700">
    <property type="term" value="F:DNA-binding transcription factor activity"/>
    <property type="evidence" value="ECO:0007669"/>
    <property type="project" value="InterPro"/>
</dbReference>